<keyword evidence="5" id="KW-1185">Reference proteome</keyword>
<sequence length="174" mass="20159">MTENKQHDQADNLRQKVSQQGNEKEYEQDNKLPPRREVHQDNKKPVKVKISFPMLRLLFVLFLILVGLLVSYKYWGDDFLLSAELFGNNTDADKNAAEIVFIQPNVNNNPGVDITEEKEYQVHTVEEKDTLESIAEKYYQDTDVVDYLIEVNQLEGRDILEGQELIIPYTIPSS</sequence>
<feature type="region of interest" description="Disordered" evidence="1">
    <location>
        <begin position="1"/>
        <end position="40"/>
    </location>
</feature>
<evidence type="ECO:0000313" key="4">
    <source>
        <dbReference type="EMBL" id="RCW64885.1"/>
    </source>
</evidence>
<dbReference type="InterPro" id="IPR018392">
    <property type="entry name" value="LysM"/>
</dbReference>
<evidence type="ECO:0000256" key="2">
    <source>
        <dbReference type="SAM" id="Phobius"/>
    </source>
</evidence>
<dbReference type="InterPro" id="IPR036779">
    <property type="entry name" value="LysM_dom_sf"/>
</dbReference>
<gene>
    <name evidence="4" type="ORF">DFR57_11263</name>
</gene>
<dbReference type="PROSITE" id="PS51782">
    <property type="entry name" value="LYSM"/>
    <property type="match status" value="1"/>
</dbReference>
<reference evidence="4 5" key="1">
    <citation type="submission" date="2018-07" db="EMBL/GenBank/DDBJ databases">
        <title>Genomic Encyclopedia of Type Strains, Phase IV (KMG-IV): sequencing the most valuable type-strain genomes for metagenomic binning, comparative biology and taxonomic classification.</title>
        <authorList>
            <person name="Goeker M."/>
        </authorList>
    </citation>
    <scope>NUCLEOTIDE SEQUENCE [LARGE SCALE GENOMIC DNA]</scope>
    <source>
        <strain evidence="4 5">DSM 27696</strain>
    </source>
</reference>
<name>A0A368XAK7_9BACI</name>
<dbReference type="CDD" id="cd00118">
    <property type="entry name" value="LysM"/>
    <property type="match status" value="1"/>
</dbReference>
<dbReference type="SUPFAM" id="SSF54106">
    <property type="entry name" value="LysM domain"/>
    <property type="match status" value="1"/>
</dbReference>
<dbReference type="Pfam" id="PF01476">
    <property type="entry name" value="LysM"/>
    <property type="match status" value="1"/>
</dbReference>
<feature type="compositionally biased region" description="Basic and acidic residues" evidence="1">
    <location>
        <begin position="1"/>
        <end position="14"/>
    </location>
</feature>
<dbReference type="EMBL" id="QPJJ01000012">
    <property type="protein sequence ID" value="RCW64885.1"/>
    <property type="molecule type" value="Genomic_DNA"/>
</dbReference>
<evidence type="ECO:0000313" key="5">
    <source>
        <dbReference type="Proteomes" id="UP000252585"/>
    </source>
</evidence>
<keyword evidence="2" id="KW-0812">Transmembrane</keyword>
<feature type="domain" description="LysM" evidence="3">
    <location>
        <begin position="121"/>
        <end position="167"/>
    </location>
</feature>
<organism evidence="4 5">
    <name type="scientific">Saliterribacillus persicus</name>
    <dbReference type="NCBI Taxonomy" id="930114"/>
    <lineage>
        <taxon>Bacteria</taxon>
        <taxon>Bacillati</taxon>
        <taxon>Bacillota</taxon>
        <taxon>Bacilli</taxon>
        <taxon>Bacillales</taxon>
        <taxon>Bacillaceae</taxon>
        <taxon>Saliterribacillus</taxon>
    </lineage>
</organism>
<dbReference type="OrthoDB" id="2583609at2"/>
<evidence type="ECO:0000256" key="1">
    <source>
        <dbReference type="SAM" id="MobiDB-lite"/>
    </source>
</evidence>
<dbReference type="AlphaFoldDB" id="A0A368XAK7"/>
<comment type="caution">
    <text evidence="4">The sequence shown here is derived from an EMBL/GenBank/DDBJ whole genome shotgun (WGS) entry which is preliminary data.</text>
</comment>
<dbReference type="RefSeq" id="WP_114353771.1">
    <property type="nucleotide sequence ID" value="NZ_QPJJ01000012.1"/>
</dbReference>
<feature type="transmembrane region" description="Helical" evidence="2">
    <location>
        <begin position="54"/>
        <end position="75"/>
    </location>
</feature>
<accession>A0A368XAK7</accession>
<keyword evidence="2" id="KW-0472">Membrane</keyword>
<keyword evidence="2" id="KW-1133">Transmembrane helix</keyword>
<proteinExistence type="predicted"/>
<dbReference type="SMART" id="SM00257">
    <property type="entry name" value="LysM"/>
    <property type="match status" value="1"/>
</dbReference>
<evidence type="ECO:0000259" key="3">
    <source>
        <dbReference type="PROSITE" id="PS51782"/>
    </source>
</evidence>
<protein>
    <submittedName>
        <fullName evidence="4">LysM domain-containing protein</fullName>
    </submittedName>
</protein>
<dbReference type="Gene3D" id="3.10.350.10">
    <property type="entry name" value="LysM domain"/>
    <property type="match status" value="1"/>
</dbReference>
<feature type="compositionally biased region" description="Basic and acidic residues" evidence="1">
    <location>
        <begin position="22"/>
        <end position="40"/>
    </location>
</feature>
<dbReference type="Proteomes" id="UP000252585">
    <property type="component" value="Unassembled WGS sequence"/>
</dbReference>